<organism evidence="1 2">
    <name type="scientific">Caballeronia calidae</name>
    <dbReference type="NCBI Taxonomy" id="1777139"/>
    <lineage>
        <taxon>Bacteria</taxon>
        <taxon>Pseudomonadati</taxon>
        <taxon>Pseudomonadota</taxon>
        <taxon>Betaproteobacteria</taxon>
        <taxon>Burkholderiales</taxon>
        <taxon>Burkholderiaceae</taxon>
        <taxon>Caballeronia</taxon>
    </lineage>
</organism>
<proteinExistence type="predicted"/>
<evidence type="ECO:0000313" key="1">
    <source>
        <dbReference type="EMBL" id="SAL06684.1"/>
    </source>
</evidence>
<name>A0A158EIP1_9BURK</name>
<dbReference type="AlphaFoldDB" id="A0A158EIP1"/>
<sequence length="112" mass="12304">MASLFAFCVAATLDGVSATDSAHPIHALVDVMQIDMANYWKPTRQSYLNHVSKARIIDVVREAISTEAAVELQGMKKGEAAAAAELRIVESGWLPEVLRSRETSKPKSKRQH</sequence>
<gene>
    <name evidence="1" type="ORF">AWB78_08190</name>
</gene>
<protein>
    <submittedName>
        <fullName evidence="1">Nuclease</fullName>
    </submittedName>
</protein>
<dbReference type="Proteomes" id="UP000071859">
    <property type="component" value="Unassembled WGS sequence"/>
</dbReference>
<dbReference type="EMBL" id="FCOX02000128">
    <property type="protein sequence ID" value="SAL06684.1"/>
    <property type="molecule type" value="Genomic_DNA"/>
</dbReference>
<keyword evidence="2" id="KW-1185">Reference proteome</keyword>
<accession>A0A158EIP1</accession>
<reference evidence="1" key="1">
    <citation type="submission" date="2016-01" db="EMBL/GenBank/DDBJ databases">
        <authorList>
            <person name="Peeters C."/>
        </authorList>
    </citation>
    <scope>NUCLEOTIDE SEQUENCE</scope>
    <source>
        <strain evidence="1">LMG 29321</strain>
    </source>
</reference>
<evidence type="ECO:0000313" key="2">
    <source>
        <dbReference type="Proteomes" id="UP000071859"/>
    </source>
</evidence>
<comment type="caution">
    <text evidence="1">The sequence shown here is derived from an EMBL/GenBank/DDBJ whole genome shotgun (WGS) entry which is preliminary data.</text>
</comment>